<keyword evidence="1" id="KW-1133">Transmembrane helix</keyword>
<accession>A0A4Y9YQC7</accession>
<keyword evidence="1" id="KW-0812">Transmembrane</keyword>
<keyword evidence="1" id="KW-0472">Membrane</keyword>
<dbReference type="EMBL" id="SEKV01000116">
    <property type="protein sequence ID" value="TFY63887.1"/>
    <property type="molecule type" value="Genomic_DNA"/>
</dbReference>
<evidence type="ECO:0000313" key="2">
    <source>
        <dbReference type="EMBL" id="TFY63887.1"/>
    </source>
</evidence>
<evidence type="ECO:0000256" key="1">
    <source>
        <dbReference type="SAM" id="Phobius"/>
    </source>
</evidence>
<feature type="transmembrane region" description="Helical" evidence="1">
    <location>
        <begin position="26"/>
        <end position="52"/>
    </location>
</feature>
<reference evidence="2 3" key="1">
    <citation type="submission" date="2019-01" db="EMBL/GenBank/DDBJ databases">
        <title>Genome sequencing of the rare red list fungi Fomitopsis rosea.</title>
        <authorList>
            <person name="Buettner E."/>
            <person name="Kellner H."/>
        </authorList>
    </citation>
    <scope>NUCLEOTIDE SEQUENCE [LARGE SCALE GENOMIC DNA]</scope>
    <source>
        <strain evidence="2 3">DSM 105464</strain>
    </source>
</reference>
<sequence>MLETILTRDILSAILKELALLAFDKLVIQSFTFTTFLTAIVVVTMVLCVLFIFPLTALQVVRKILGLVAHVVIFAQINAIRIPLSVPRRVRPVGISELFETRLERHPGV</sequence>
<dbReference type="Proteomes" id="UP000298390">
    <property type="component" value="Unassembled WGS sequence"/>
</dbReference>
<name>A0A4Y9YQC7_9APHY</name>
<comment type="caution">
    <text evidence="2">The sequence shown here is derived from an EMBL/GenBank/DDBJ whole genome shotgun (WGS) entry which is preliminary data.</text>
</comment>
<proteinExistence type="predicted"/>
<organism evidence="2 3">
    <name type="scientific">Rhodofomes roseus</name>
    <dbReference type="NCBI Taxonomy" id="34475"/>
    <lineage>
        <taxon>Eukaryota</taxon>
        <taxon>Fungi</taxon>
        <taxon>Dikarya</taxon>
        <taxon>Basidiomycota</taxon>
        <taxon>Agaricomycotina</taxon>
        <taxon>Agaricomycetes</taxon>
        <taxon>Polyporales</taxon>
        <taxon>Rhodofomes</taxon>
    </lineage>
</organism>
<dbReference type="AlphaFoldDB" id="A0A4Y9YQC7"/>
<evidence type="ECO:0000313" key="3">
    <source>
        <dbReference type="Proteomes" id="UP000298390"/>
    </source>
</evidence>
<protein>
    <submittedName>
        <fullName evidence="2">Uncharacterized protein</fullName>
    </submittedName>
</protein>
<gene>
    <name evidence="2" type="ORF">EVJ58_g2976</name>
</gene>